<evidence type="ECO:0000256" key="1">
    <source>
        <dbReference type="ARBA" id="ARBA00022729"/>
    </source>
</evidence>
<comment type="caution">
    <text evidence="4">The sequence shown here is derived from an EMBL/GenBank/DDBJ whole genome shotgun (WGS) entry which is preliminary data.</text>
</comment>
<dbReference type="GO" id="GO:0015920">
    <property type="term" value="P:lipopolysaccharide transport"/>
    <property type="evidence" value="ECO:0007669"/>
    <property type="project" value="TreeGrafter"/>
</dbReference>
<dbReference type="EMBL" id="BMJJ01000001">
    <property type="protein sequence ID" value="GGD03326.1"/>
    <property type="molecule type" value="Genomic_DNA"/>
</dbReference>
<feature type="signal peptide" evidence="2">
    <location>
        <begin position="1"/>
        <end position="28"/>
    </location>
</feature>
<evidence type="ECO:0000259" key="3">
    <source>
        <dbReference type="Pfam" id="PF03968"/>
    </source>
</evidence>
<reference evidence="4" key="1">
    <citation type="journal article" date="2014" name="Int. J. Syst. Evol. Microbiol.">
        <title>Complete genome sequence of Corynebacterium casei LMG S-19264T (=DSM 44701T), isolated from a smear-ripened cheese.</title>
        <authorList>
            <consortium name="US DOE Joint Genome Institute (JGI-PGF)"/>
            <person name="Walter F."/>
            <person name="Albersmeier A."/>
            <person name="Kalinowski J."/>
            <person name="Ruckert C."/>
        </authorList>
    </citation>
    <scope>NUCLEOTIDE SEQUENCE</scope>
    <source>
        <strain evidence="4">CGMCC 1.15493</strain>
    </source>
</reference>
<dbReference type="GO" id="GO:0009279">
    <property type="term" value="C:cell outer membrane"/>
    <property type="evidence" value="ECO:0007669"/>
    <property type="project" value="TreeGrafter"/>
</dbReference>
<proteinExistence type="predicted"/>
<dbReference type="Gene3D" id="2.60.450.10">
    <property type="entry name" value="Lipopolysaccharide (LPS) transport protein A like domain"/>
    <property type="match status" value="1"/>
</dbReference>
<keyword evidence="1 2" id="KW-0732">Signal</keyword>
<name>A0A916XRK3_9HYPH</name>
<dbReference type="InterPro" id="IPR005653">
    <property type="entry name" value="OstA-like_N"/>
</dbReference>
<organism evidence="4 5">
    <name type="scientific">Aureimonas glaciei</name>
    <dbReference type="NCBI Taxonomy" id="1776957"/>
    <lineage>
        <taxon>Bacteria</taxon>
        <taxon>Pseudomonadati</taxon>
        <taxon>Pseudomonadota</taxon>
        <taxon>Alphaproteobacteria</taxon>
        <taxon>Hyphomicrobiales</taxon>
        <taxon>Aurantimonadaceae</taxon>
        <taxon>Aureimonas</taxon>
    </lineage>
</organism>
<feature type="domain" description="Organic solvent tolerance-like N-terminal" evidence="3">
    <location>
        <begin position="47"/>
        <end position="169"/>
    </location>
</feature>
<evidence type="ECO:0000256" key="2">
    <source>
        <dbReference type="SAM" id="SignalP"/>
    </source>
</evidence>
<dbReference type="AlphaFoldDB" id="A0A916XRK3"/>
<evidence type="ECO:0000313" key="4">
    <source>
        <dbReference type="EMBL" id="GGD03326.1"/>
    </source>
</evidence>
<dbReference type="PANTHER" id="PTHR36504">
    <property type="entry name" value="LIPOPOLYSACCHARIDE EXPORT SYSTEM PROTEIN LPTA"/>
    <property type="match status" value="1"/>
</dbReference>
<feature type="chain" id="PRO_5037747691" description="Organic solvent tolerance-like N-terminal domain-containing protein" evidence="2">
    <location>
        <begin position="29"/>
        <end position="191"/>
    </location>
</feature>
<reference evidence="4" key="2">
    <citation type="submission" date="2020-09" db="EMBL/GenBank/DDBJ databases">
        <authorList>
            <person name="Sun Q."/>
            <person name="Zhou Y."/>
        </authorList>
    </citation>
    <scope>NUCLEOTIDE SEQUENCE</scope>
    <source>
        <strain evidence="4">CGMCC 1.15493</strain>
    </source>
</reference>
<evidence type="ECO:0000313" key="5">
    <source>
        <dbReference type="Proteomes" id="UP000613160"/>
    </source>
</evidence>
<accession>A0A916XRK3</accession>
<dbReference type="RefSeq" id="WP_188848750.1">
    <property type="nucleotide sequence ID" value="NZ_BMJJ01000001.1"/>
</dbReference>
<protein>
    <recommendedName>
        <fullName evidence="3">Organic solvent tolerance-like N-terminal domain-containing protein</fullName>
    </recommendedName>
</protein>
<gene>
    <name evidence="4" type="ORF">GCM10011335_02610</name>
</gene>
<dbReference type="PANTHER" id="PTHR36504:SF1">
    <property type="entry name" value="LIPOPOLYSACCHARIDE EXPORT SYSTEM PROTEIN LPTA"/>
    <property type="match status" value="1"/>
</dbReference>
<dbReference type="InterPro" id="IPR052037">
    <property type="entry name" value="LPS_export_LptA"/>
</dbReference>
<dbReference type="Pfam" id="PF03968">
    <property type="entry name" value="LptD_N"/>
    <property type="match status" value="1"/>
</dbReference>
<dbReference type="Proteomes" id="UP000613160">
    <property type="component" value="Unassembled WGS sequence"/>
</dbReference>
<sequence>MNARQSFGFAPCLLVATLLCAVAPPASAQAPGTFTGLKVGGDQPIAIESDQLDVDDSKAVATFTGNVSVAQGPTLMKSGKLVVYYIKAAADGAAAPKPAAGAMPGGNNQIDRLEASGKVYIKSEDQVATAETANFDMKTQIAVLDGNVVLTQGENIARGPSLTIHMDTGVAQFSGGRVKMLMAPQSDQPQQ</sequence>
<keyword evidence="5" id="KW-1185">Reference proteome</keyword>
<dbReference type="GO" id="GO:0030288">
    <property type="term" value="C:outer membrane-bounded periplasmic space"/>
    <property type="evidence" value="ECO:0007669"/>
    <property type="project" value="TreeGrafter"/>
</dbReference>
<dbReference type="GO" id="GO:0017089">
    <property type="term" value="F:glycolipid transfer activity"/>
    <property type="evidence" value="ECO:0007669"/>
    <property type="project" value="TreeGrafter"/>
</dbReference>